<keyword evidence="2" id="KW-1133">Transmembrane helix</keyword>
<dbReference type="InterPro" id="IPR011009">
    <property type="entry name" value="Kinase-like_dom_sf"/>
</dbReference>
<evidence type="ECO:0008006" key="5">
    <source>
        <dbReference type="Google" id="ProtNLM"/>
    </source>
</evidence>
<proteinExistence type="predicted"/>
<name>A0A2A5WXI0_9GAMM</name>
<dbReference type="InterPro" id="IPR011990">
    <property type="entry name" value="TPR-like_helical_dom_sf"/>
</dbReference>
<evidence type="ECO:0000313" key="3">
    <source>
        <dbReference type="EMBL" id="PDH40988.1"/>
    </source>
</evidence>
<evidence type="ECO:0000256" key="2">
    <source>
        <dbReference type="SAM" id="Phobius"/>
    </source>
</evidence>
<dbReference type="Gene3D" id="1.25.40.10">
    <property type="entry name" value="Tetratricopeptide repeat domain"/>
    <property type="match status" value="2"/>
</dbReference>
<organism evidence="3 4">
    <name type="scientific">OM182 bacterium MED-G24</name>
    <dbReference type="NCBI Taxonomy" id="1986255"/>
    <lineage>
        <taxon>Bacteria</taxon>
        <taxon>Pseudomonadati</taxon>
        <taxon>Pseudomonadota</taxon>
        <taxon>Gammaproteobacteria</taxon>
        <taxon>OMG group</taxon>
        <taxon>OM182 clade</taxon>
    </lineage>
</organism>
<dbReference type="AlphaFoldDB" id="A0A2A5WXI0"/>
<comment type="caution">
    <text evidence="3">The sequence shown here is derived from an EMBL/GenBank/DDBJ whole genome shotgun (WGS) entry which is preliminary data.</text>
</comment>
<feature type="compositionally biased region" description="Low complexity" evidence="1">
    <location>
        <begin position="282"/>
        <end position="294"/>
    </location>
</feature>
<dbReference type="InterPro" id="IPR019734">
    <property type="entry name" value="TPR_rpt"/>
</dbReference>
<feature type="region of interest" description="Disordered" evidence="1">
    <location>
        <begin position="279"/>
        <end position="300"/>
    </location>
</feature>
<dbReference type="Gene3D" id="1.10.510.10">
    <property type="entry name" value="Transferase(Phosphotransferase) domain 1"/>
    <property type="match status" value="1"/>
</dbReference>
<sequence>MVQWSGQDSAGQPVRITVYTDTDSNFRTYLREGIERLGHLVNPAIVPIITVEETASELLLVSPGGDGTPLTQMTWLGIVPALHALEYAHRLGYSHGYLSPDTICLDSNGHIRLFNFGLPVSENRWSNEDVSLKQPDPVVVQIRRDRFAMACAIHEAMTGQVWNGRIAEGIVETPLGQAVATLIDADGRGIDLSQLRQLVVGHLENTTHLVPDTRENTLPPPRSTTTNSVPASGSRSIPLSWAIGGLAAMAVLAVLFAAIAPGTDDTLALPEVRPALAQQAVSSEPSEPSLTPLEQARQEHYQSEGRELADEILRLQVQLEDVGVSLWATEAWDRSRDMSDEADTAFRDTRFEDAMTGYRATRDLLQETFEQRTVARDRFLQTGREALLAGDHQRAIIDLSIVNSLDPELPEIDALLTRAENLAETIDLTRRGIALMSARDYEAAEQSLSAAFNLDPDWAPANNARKELQALLQVIAFNDVMSAGFAALADDNFQEATKRFEEAALVQPDSEAPKEALAQVSTQNQSSKVQQLLADGAANNQAERWQASLDAYSAAIELDPTVVTAVSGATLAEVRIKLDDDMEGFIAHPIRLTTDDGLSQARQLLQSAARARPAGPRLRRQTDQLAAFISVARIPVDLVIESDRETDVTIYKVSNLGRIASESMTLAPGAYTVVGKRRGYRDVRHELTLLGGQPPATLYVACNEKVQP</sequence>
<keyword evidence="2" id="KW-0472">Membrane</keyword>
<feature type="transmembrane region" description="Helical" evidence="2">
    <location>
        <begin position="239"/>
        <end position="260"/>
    </location>
</feature>
<evidence type="ECO:0000256" key="1">
    <source>
        <dbReference type="SAM" id="MobiDB-lite"/>
    </source>
</evidence>
<keyword evidence="2" id="KW-0812">Transmembrane</keyword>
<dbReference type="SUPFAM" id="SSF48452">
    <property type="entry name" value="TPR-like"/>
    <property type="match status" value="1"/>
</dbReference>
<gene>
    <name evidence="3" type="ORF">CNE99_02595</name>
</gene>
<reference evidence="3 4" key="1">
    <citation type="submission" date="2017-08" db="EMBL/GenBank/DDBJ databases">
        <title>Fine stratification of microbial communities through a metagenomic profile of the photic zone.</title>
        <authorList>
            <person name="Haro-Moreno J.M."/>
            <person name="Lopez-Perez M."/>
            <person name="De La Torre J."/>
            <person name="Picazo A."/>
            <person name="Camacho A."/>
            <person name="Rodriguez-Valera F."/>
        </authorList>
    </citation>
    <scope>NUCLEOTIDE SEQUENCE [LARGE SCALE GENOMIC DNA]</scope>
    <source>
        <strain evidence="3">MED-G24</strain>
    </source>
</reference>
<dbReference type="Proteomes" id="UP000219327">
    <property type="component" value="Unassembled WGS sequence"/>
</dbReference>
<protein>
    <recommendedName>
        <fullName evidence="5">Protein kinase domain-containing protein</fullName>
    </recommendedName>
</protein>
<dbReference type="EMBL" id="NTKD01000007">
    <property type="protein sequence ID" value="PDH40988.1"/>
    <property type="molecule type" value="Genomic_DNA"/>
</dbReference>
<dbReference type="SUPFAM" id="SSF56112">
    <property type="entry name" value="Protein kinase-like (PK-like)"/>
    <property type="match status" value="1"/>
</dbReference>
<evidence type="ECO:0000313" key="4">
    <source>
        <dbReference type="Proteomes" id="UP000219327"/>
    </source>
</evidence>
<accession>A0A2A5WXI0</accession>
<feature type="region of interest" description="Disordered" evidence="1">
    <location>
        <begin position="210"/>
        <end position="231"/>
    </location>
</feature>
<dbReference type="SMART" id="SM00028">
    <property type="entry name" value="TPR"/>
    <property type="match status" value="3"/>
</dbReference>